<evidence type="ECO:0000259" key="4">
    <source>
        <dbReference type="Pfam" id="PF01420"/>
    </source>
</evidence>
<dbReference type="Gene3D" id="3.90.220.20">
    <property type="entry name" value="DNA methylase specificity domains"/>
    <property type="match status" value="2"/>
</dbReference>
<dbReference type="InterPro" id="IPR052021">
    <property type="entry name" value="Type-I_RS_S_subunit"/>
</dbReference>
<dbReference type="CDD" id="cd17286">
    <property type="entry name" value="RMtype1_S_Lla161ORF747P_TRD1-CR1_like"/>
    <property type="match status" value="1"/>
</dbReference>
<keyword evidence="6" id="KW-1185">Reference proteome</keyword>
<keyword evidence="5" id="KW-0255">Endonuclease</keyword>
<dbReference type="InterPro" id="IPR044946">
    <property type="entry name" value="Restrct_endonuc_typeI_TRD_sf"/>
</dbReference>
<dbReference type="AlphaFoldDB" id="A0A5C7AQ75"/>
<dbReference type="Pfam" id="PF01420">
    <property type="entry name" value="Methylase_S"/>
    <property type="match status" value="2"/>
</dbReference>
<keyword evidence="5" id="KW-0378">Hydrolase</keyword>
<comment type="similarity">
    <text evidence="1">Belongs to the type-I restriction system S methylase family.</text>
</comment>
<keyword evidence="2" id="KW-0680">Restriction system</keyword>
<organism evidence="5 6">
    <name type="scientific">Gelidibacter salicanalis</name>
    <dbReference type="NCBI Taxonomy" id="291193"/>
    <lineage>
        <taxon>Bacteria</taxon>
        <taxon>Pseudomonadati</taxon>
        <taxon>Bacteroidota</taxon>
        <taxon>Flavobacteriia</taxon>
        <taxon>Flavobacteriales</taxon>
        <taxon>Flavobacteriaceae</taxon>
        <taxon>Gelidibacter</taxon>
    </lineage>
</organism>
<name>A0A5C7AQ75_9FLAO</name>
<sequence>MAAQNNTNTVITNEPSLRASHCEDEGRSKLKQSVSLIPKLRFKEFEDNWEKKKLGEVAKVITGSTPPTANREYYGGQLMFVSPSDIADSRYIYETKTTITELGFKKGRKVNKGSVLFVCIGSTIGKVAQITVDSLTNQQINALQATKNYSNNFIYSLLEKNGSRIKRLAGVQAVPQINKTDFASLKYYFPQLPEQQKIASFLTAIDSKLQQLNTKKTLLEQYKKGVMQQLFSQKLRFKPAPSGAEGDDDGKDYGDWKEKQYGQIFSFYSTNSLSRDKLNYECGKVKNLHYGDIHTKFSMLFNIKEELVPFINPEVDLSKIKIENYCQEGDLIIADASEDYNDIGKTIELVNLNNEKVLAGLHTFLARPKKNKMHLGFSGYLIQTWKVRKQVMTIAQGTKVLSLSTSRLGRIKLMIPELEEQQKIANYLSALDSKIETITHQIEKTQAFKKGLLQGMFV</sequence>
<proteinExistence type="inferred from homology"/>
<feature type="domain" description="Type I restriction modification DNA specificity" evidence="4">
    <location>
        <begin position="47"/>
        <end position="220"/>
    </location>
</feature>
<dbReference type="Gene3D" id="1.10.287.1120">
    <property type="entry name" value="Bipartite methylase S protein"/>
    <property type="match status" value="1"/>
</dbReference>
<dbReference type="RefSeq" id="WP_146889355.1">
    <property type="nucleotide sequence ID" value="NZ_VORX01000001.1"/>
</dbReference>
<accession>A0A5C7AQ75</accession>
<dbReference type="PANTHER" id="PTHR30408:SF12">
    <property type="entry name" value="TYPE I RESTRICTION ENZYME MJAVIII SPECIFICITY SUBUNIT"/>
    <property type="match status" value="1"/>
</dbReference>
<dbReference type="PANTHER" id="PTHR30408">
    <property type="entry name" value="TYPE-1 RESTRICTION ENZYME ECOKI SPECIFICITY PROTEIN"/>
    <property type="match status" value="1"/>
</dbReference>
<keyword evidence="5" id="KW-0540">Nuclease</keyword>
<evidence type="ECO:0000256" key="2">
    <source>
        <dbReference type="ARBA" id="ARBA00022747"/>
    </source>
</evidence>
<dbReference type="GO" id="GO:0003677">
    <property type="term" value="F:DNA binding"/>
    <property type="evidence" value="ECO:0007669"/>
    <property type="project" value="UniProtKB-KW"/>
</dbReference>
<dbReference type="GO" id="GO:0009307">
    <property type="term" value="P:DNA restriction-modification system"/>
    <property type="evidence" value="ECO:0007669"/>
    <property type="project" value="UniProtKB-KW"/>
</dbReference>
<dbReference type="InterPro" id="IPR000055">
    <property type="entry name" value="Restrct_endonuc_typeI_TRD"/>
</dbReference>
<dbReference type="SUPFAM" id="SSF116734">
    <property type="entry name" value="DNA methylase specificity domain"/>
    <property type="match status" value="2"/>
</dbReference>
<dbReference type="EMBL" id="VORX01000001">
    <property type="protein sequence ID" value="TXE10758.1"/>
    <property type="molecule type" value="Genomic_DNA"/>
</dbReference>
<dbReference type="GO" id="GO:0004519">
    <property type="term" value="F:endonuclease activity"/>
    <property type="evidence" value="ECO:0007669"/>
    <property type="project" value="UniProtKB-KW"/>
</dbReference>
<evidence type="ECO:0000313" key="6">
    <source>
        <dbReference type="Proteomes" id="UP000321734"/>
    </source>
</evidence>
<dbReference type="Proteomes" id="UP000321734">
    <property type="component" value="Unassembled WGS sequence"/>
</dbReference>
<evidence type="ECO:0000313" key="5">
    <source>
        <dbReference type="EMBL" id="TXE10758.1"/>
    </source>
</evidence>
<feature type="domain" description="Type I restriction modification DNA specificity" evidence="4">
    <location>
        <begin position="255"/>
        <end position="443"/>
    </location>
</feature>
<protein>
    <submittedName>
        <fullName evidence="5">Restriction endonuclease subunit S</fullName>
    </submittedName>
</protein>
<gene>
    <name evidence="5" type="ORF">ES711_02290</name>
</gene>
<dbReference type="OrthoDB" id="667970at2"/>
<keyword evidence="3" id="KW-0238">DNA-binding</keyword>
<comment type="caution">
    <text evidence="5">The sequence shown here is derived from an EMBL/GenBank/DDBJ whole genome shotgun (WGS) entry which is preliminary data.</text>
</comment>
<evidence type="ECO:0000256" key="1">
    <source>
        <dbReference type="ARBA" id="ARBA00010923"/>
    </source>
</evidence>
<evidence type="ECO:0000256" key="3">
    <source>
        <dbReference type="ARBA" id="ARBA00023125"/>
    </source>
</evidence>
<reference evidence="5 6" key="1">
    <citation type="submission" date="2019-08" db="EMBL/GenBank/DDBJ databases">
        <title>Genome sequence of Gelidibacter salicanalis IC162T.</title>
        <authorList>
            <person name="Bowman J.P."/>
        </authorList>
    </citation>
    <scope>NUCLEOTIDE SEQUENCE [LARGE SCALE GENOMIC DNA]</scope>
    <source>
        <strain evidence="5 6">IC162</strain>
    </source>
</reference>